<reference evidence="1 2" key="1">
    <citation type="submission" date="2019-04" db="EMBL/GenBank/DDBJ databases">
        <authorList>
            <person name="Embree M."/>
            <person name="Gaffney J.R."/>
        </authorList>
    </citation>
    <scope>NUCLEOTIDE SEQUENCE [LARGE SCALE GENOMIC DNA]</scope>
    <source>
        <strain evidence="1 2">JE7A12</strain>
    </source>
</reference>
<dbReference type="AlphaFoldDB" id="A0A4P8XV47"/>
<name>A0A4P8XV47_9FIRM</name>
<protein>
    <submittedName>
        <fullName evidence="1">MobC family plasmid mobilization relaxosome protein</fullName>
    </submittedName>
</protein>
<dbReference type="KEGG" id="ruj:E5Z56_02415"/>
<organism evidence="1 2">
    <name type="scientific">Ruminococcus bovis</name>
    <dbReference type="NCBI Taxonomy" id="2564099"/>
    <lineage>
        <taxon>Bacteria</taxon>
        <taxon>Bacillati</taxon>
        <taxon>Bacillota</taxon>
        <taxon>Clostridia</taxon>
        <taxon>Eubacteriales</taxon>
        <taxon>Oscillospiraceae</taxon>
        <taxon>Ruminococcus</taxon>
    </lineage>
</organism>
<accession>A0A4P8XV47</accession>
<keyword evidence="2" id="KW-1185">Reference proteome</keyword>
<dbReference type="OrthoDB" id="9796842at2"/>
<dbReference type="EMBL" id="CP039381">
    <property type="protein sequence ID" value="QCT06274.1"/>
    <property type="molecule type" value="Genomic_DNA"/>
</dbReference>
<proteinExistence type="predicted"/>
<dbReference type="Pfam" id="PF21983">
    <property type="entry name" value="NikA-like"/>
    <property type="match status" value="1"/>
</dbReference>
<dbReference type="InterPro" id="IPR053842">
    <property type="entry name" value="NikA-like"/>
</dbReference>
<sequence length="105" mass="11958">MIVLSKDLILSTRVSAEEKEIIERKALESYRTVSNYLRDCALEKRIVSVKGLDEIAAELRRIGNNINQLTRAVNAGQAYEIDLRRTQGRLGDIWQSLNSLTRAVR</sequence>
<dbReference type="Proteomes" id="UP000301475">
    <property type="component" value="Chromosome"/>
</dbReference>
<gene>
    <name evidence="1" type="ORF">E5Z56_02415</name>
</gene>
<evidence type="ECO:0000313" key="2">
    <source>
        <dbReference type="Proteomes" id="UP000301475"/>
    </source>
</evidence>
<evidence type="ECO:0000313" key="1">
    <source>
        <dbReference type="EMBL" id="QCT06274.1"/>
    </source>
</evidence>